<dbReference type="Proteomes" id="UP001320706">
    <property type="component" value="Unassembled WGS sequence"/>
</dbReference>
<dbReference type="EMBL" id="JAMKPW020000043">
    <property type="protein sequence ID" value="KAK8194430.1"/>
    <property type="molecule type" value="Genomic_DNA"/>
</dbReference>
<protein>
    <submittedName>
        <fullName evidence="1">Uncharacterized protein</fullName>
    </submittedName>
</protein>
<comment type="caution">
    <text evidence="1">The sequence shown here is derived from an EMBL/GenBank/DDBJ whole genome shotgun (WGS) entry which is preliminary data.</text>
</comment>
<accession>A0ACC3S6M5</accession>
<reference evidence="1" key="1">
    <citation type="submission" date="2024-02" db="EMBL/GenBank/DDBJ databases">
        <title>Metagenome Assembled Genome of Zalaria obscura JY119.</title>
        <authorList>
            <person name="Vighnesh L."/>
            <person name="Jagadeeshwari U."/>
            <person name="Venkata Ramana C."/>
            <person name="Sasikala C."/>
        </authorList>
    </citation>
    <scope>NUCLEOTIDE SEQUENCE</scope>
    <source>
        <strain evidence="1">JY119</strain>
    </source>
</reference>
<organism evidence="1 2">
    <name type="scientific">Zalaria obscura</name>
    <dbReference type="NCBI Taxonomy" id="2024903"/>
    <lineage>
        <taxon>Eukaryota</taxon>
        <taxon>Fungi</taxon>
        <taxon>Dikarya</taxon>
        <taxon>Ascomycota</taxon>
        <taxon>Pezizomycotina</taxon>
        <taxon>Dothideomycetes</taxon>
        <taxon>Dothideomycetidae</taxon>
        <taxon>Dothideales</taxon>
        <taxon>Zalariaceae</taxon>
        <taxon>Zalaria</taxon>
    </lineage>
</organism>
<name>A0ACC3S6M5_9PEZI</name>
<sequence length="529" mass="54160">MDKRDDDHDSPQNANNGPSPAQISSWIAQHQQPPPPPVASPTSSDDPDDVSASATSVSDADGDATATPASSGTTQAVAAAASDASTSTSIALDSPTTLTTSISLGNAATPSSSISGYSGATVTGDSAESVIVSSAGSDTSTTPTPSNASMHSSDSIDRQTTATTAAYETLNTPASLSLAALQSTQPITGTLEPAWTALPRPTHPPPPNSGSGSAPNGPYPDFGPPPHFHGLSHGALVAAILLPLVVFLALLCLLLAFLLLRKKRRARDQPFHPITEVKEKLFPHRLSQSKSSMAASPIAVRVSSNRLSMVQDGGTAIASGLGGGGVGAGVAAGAAIPEITALRNPTYFTGLDTDAVSERSHVSQTNLYAYPRASGEEPPPPYRPRSVALPAAVARQGSRETLPGDGERRVSMLMVMNPSASTGSFDTSPFADPEGEEVDGAIAGVSDGMRYGEGAQPASRRTPSNRSFTSTLYSSNASVRSARPARLSIASAHVLDRPSVEDPFRDPEGGLGMGGSEKSGFGLRPYEGT</sequence>
<keyword evidence="2" id="KW-1185">Reference proteome</keyword>
<evidence type="ECO:0000313" key="2">
    <source>
        <dbReference type="Proteomes" id="UP001320706"/>
    </source>
</evidence>
<proteinExistence type="predicted"/>
<evidence type="ECO:0000313" key="1">
    <source>
        <dbReference type="EMBL" id="KAK8194430.1"/>
    </source>
</evidence>
<gene>
    <name evidence="1" type="ORF">M8818_007621</name>
</gene>